<evidence type="ECO:0000313" key="1">
    <source>
        <dbReference type="EMBL" id="JAH13350.1"/>
    </source>
</evidence>
<protein>
    <submittedName>
        <fullName evidence="1">Uncharacterized protein</fullName>
    </submittedName>
</protein>
<dbReference type="EMBL" id="GBXM01066514">
    <property type="protein sequence ID" value="JAH42063.1"/>
    <property type="molecule type" value="Transcribed_RNA"/>
</dbReference>
<proteinExistence type="predicted"/>
<sequence length="19" mass="2215">MIIITVVQAFRSKPTHFII</sequence>
<dbReference type="AlphaFoldDB" id="A0A0E9QAK8"/>
<name>A0A0E9QAK8_ANGAN</name>
<accession>A0A0E9QAK8</accession>
<reference evidence="1" key="1">
    <citation type="submission" date="2014-11" db="EMBL/GenBank/DDBJ databases">
        <authorList>
            <person name="Amaro Gonzalez C."/>
        </authorList>
    </citation>
    <scope>NUCLEOTIDE SEQUENCE</scope>
</reference>
<reference evidence="1" key="2">
    <citation type="journal article" date="2015" name="Fish Shellfish Immunol.">
        <title>Early steps in the European eel (Anguilla anguilla)-Vibrio vulnificus interaction in the gills: Role of the RtxA13 toxin.</title>
        <authorList>
            <person name="Callol A."/>
            <person name="Pajuelo D."/>
            <person name="Ebbesson L."/>
            <person name="Teles M."/>
            <person name="MacKenzie S."/>
            <person name="Amaro C."/>
        </authorList>
    </citation>
    <scope>NUCLEOTIDE SEQUENCE</scope>
</reference>
<dbReference type="EMBL" id="GBXM01095227">
    <property type="protein sequence ID" value="JAH13350.1"/>
    <property type="molecule type" value="Transcribed_RNA"/>
</dbReference>
<organism evidence="1">
    <name type="scientific">Anguilla anguilla</name>
    <name type="common">European freshwater eel</name>
    <name type="synonym">Muraena anguilla</name>
    <dbReference type="NCBI Taxonomy" id="7936"/>
    <lineage>
        <taxon>Eukaryota</taxon>
        <taxon>Metazoa</taxon>
        <taxon>Chordata</taxon>
        <taxon>Craniata</taxon>
        <taxon>Vertebrata</taxon>
        <taxon>Euteleostomi</taxon>
        <taxon>Actinopterygii</taxon>
        <taxon>Neopterygii</taxon>
        <taxon>Teleostei</taxon>
        <taxon>Anguilliformes</taxon>
        <taxon>Anguillidae</taxon>
        <taxon>Anguilla</taxon>
    </lineage>
</organism>
<dbReference type="EMBL" id="GBXM01080528">
    <property type="protein sequence ID" value="JAH28049.1"/>
    <property type="molecule type" value="Transcribed_RNA"/>
</dbReference>